<evidence type="ECO:0000256" key="1">
    <source>
        <dbReference type="SAM" id="Phobius"/>
    </source>
</evidence>
<gene>
    <name evidence="2" type="ORF">THITE_2121942</name>
</gene>
<dbReference type="GeneID" id="11522908"/>
<keyword evidence="1" id="KW-0812">Transmembrane</keyword>
<evidence type="ECO:0000313" key="3">
    <source>
        <dbReference type="Proteomes" id="UP000008181"/>
    </source>
</evidence>
<dbReference type="RefSeq" id="XP_003656798.1">
    <property type="nucleotide sequence ID" value="XM_003656750.1"/>
</dbReference>
<dbReference type="EMBL" id="CP003013">
    <property type="protein sequence ID" value="AEO70462.1"/>
    <property type="molecule type" value="Genomic_DNA"/>
</dbReference>
<dbReference type="KEGG" id="ttt:THITE_2121942"/>
<keyword evidence="1" id="KW-0472">Membrane</keyword>
<keyword evidence="3" id="KW-1185">Reference proteome</keyword>
<feature type="transmembrane region" description="Helical" evidence="1">
    <location>
        <begin position="7"/>
        <end position="25"/>
    </location>
</feature>
<feature type="transmembrane region" description="Helical" evidence="1">
    <location>
        <begin position="31"/>
        <end position="48"/>
    </location>
</feature>
<proteinExistence type="predicted"/>
<dbReference type="Proteomes" id="UP000008181">
    <property type="component" value="Chromosome 5"/>
</dbReference>
<keyword evidence="1" id="KW-1133">Transmembrane helix</keyword>
<dbReference type="HOGENOM" id="CLU_3108101_0_0_1"/>
<evidence type="ECO:0000313" key="2">
    <source>
        <dbReference type="EMBL" id="AEO70462.1"/>
    </source>
</evidence>
<reference evidence="2 3" key="1">
    <citation type="journal article" date="2011" name="Nat. Biotechnol.">
        <title>Comparative genomic analysis of the thermophilic biomass-degrading fungi Myceliophthora thermophila and Thielavia terrestris.</title>
        <authorList>
            <person name="Berka R.M."/>
            <person name="Grigoriev I.V."/>
            <person name="Otillar R."/>
            <person name="Salamov A."/>
            <person name="Grimwood J."/>
            <person name="Reid I."/>
            <person name="Ishmael N."/>
            <person name="John T."/>
            <person name="Darmond C."/>
            <person name="Moisan M.-C."/>
            <person name="Henrissat B."/>
            <person name="Coutinho P.M."/>
            <person name="Lombard V."/>
            <person name="Natvig D.O."/>
            <person name="Lindquist E."/>
            <person name="Schmutz J."/>
            <person name="Lucas S."/>
            <person name="Harris P."/>
            <person name="Powlowski J."/>
            <person name="Bellemare A."/>
            <person name="Taylor D."/>
            <person name="Butler G."/>
            <person name="de Vries R.P."/>
            <person name="Allijn I.E."/>
            <person name="van den Brink J."/>
            <person name="Ushinsky S."/>
            <person name="Storms R."/>
            <person name="Powell A.J."/>
            <person name="Paulsen I.T."/>
            <person name="Elbourne L.D.H."/>
            <person name="Baker S.E."/>
            <person name="Magnuson J."/>
            <person name="LaBoissiere S."/>
            <person name="Clutterbuck A.J."/>
            <person name="Martinez D."/>
            <person name="Wogulis M."/>
            <person name="de Leon A.L."/>
            <person name="Rey M.W."/>
            <person name="Tsang A."/>
        </authorList>
    </citation>
    <scope>NUCLEOTIDE SEQUENCE [LARGE SCALE GENOMIC DNA]</scope>
    <source>
        <strain evidence="3">ATCC 38088 / NRRL 8126</strain>
    </source>
</reference>
<organism evidence="2 3">
    <name type="scientific">Thermothielavioides terrestris (strain ATCC 38088 / NRRL 8126)</name>
    <name type="common">Thielavia terrestris</name>
    <dbReference type="NCBI Taxonomy" id="578455"/>
    <lineage>
        <taxon>Eukaryota</taxon>
        <taxon>Fungi</taxon>
        <taxon>Dikarya</taxon>
        <taxon>Ascomycota</taxon>
        <taxon>Pezizomycotina</taxon>
        <taxon>Sordariomycetes</taxon>
        <taxon>Sordariomycetidae</taxon>
        <taxon>Sordariales</taxon>
        <taxon>Chaetomiaceae</taxon>
        <taxon>Thermothielavioides</taxon>
        <taxon>Thermothielavioides terrestris</taxon>
    </lineage>
</organism>
<protein>
    <submittedName>
        <fullName evidence="2">Uncharacterized protein</fullName>
    </submittedName>
</protein>
<sequence>MVLFREHLVHLCLLFYFQFILILAGRGSCGYFLGCVLLVLWVFLYAGGETA</sequence>
<dbReference type="AlphaFoldDB" id="G2RFH9"/>
<name>G2RFH9_THETT</name>
<accession>G2RFH9</accession>